<reference evidence="1 2" key="1">
    <citation type="submission" date="2014-04" db="EMBL/GenBank/DDBJ databases">
        <authorList>
            <consortium name="DOE Joint Genome Institute"/>
            <person name="Kuo A."/>
            <person name="Kohler A."/>
            <person name="Jargeat P."/>
            <person name="Nagy L.G."/>
            <person name="Floudas D."/>
            <person name="Copeland A."/>
            <person name="Barry K.W."/>
            <person name="Cichocki N."/>
            <person name="Veneault-Fourrey C."/>
            <person name="LaButti K."/>
            <person name="Lindquist E.A."/>
            <person name="Lipzen A."/>
            <person name="Lundell T."/>
            <person name="Morin E."/>
            <person name="Murat C."/>
            <person name="Sun H."/>
            <person name="Tunlid A."/>
            <person name="Henrissat B."/>
            <person name="Grigoriev I.V."/>
            <person name="Hibbett D.S."/>
            <person name="Martin F."/>
            <person name="Nordberg H.P."/>
            <person name="Cantor M.N."/>
            <person name="Hua S.X."/>
        </authorList>
    </citation>
    <scope>NUCLEOTIDE SEQUENCE [LARGE SCALE GENOMIC DNA]</scope>
    <source>
        <strain evidence="1 2">Ve08.2h10</strain>
    </source>
</reference>
<evidence type="ECO:0000313" key="1">
    <source>
        <dbReference type="EMBL" id="KIK98245.1"/>
    </source>
</evidence>
<keyword evidence="2" id="KW-1185">Reference proteome</keyword>
<dbReference type="InParanoid" id="A0A0D0EBU8"/>
<name>A0A0D0EBU8_9AGAM</name>
<proteinExistence type="predicted"/>
<gene>
    <name evidence="1" type="ORF">PAXRUDRAFT_803918</name>
</gene>
<dbReference type="Proteomes" id="UP000054538">
    <property type="component" value="Unassembled WGS sequence"/>
</dbReference>
<dbReference type="OrthoDB" id="10261556at2759"/>
<protein>
    <submittedName>
        <fullName evidence="1">Uncharacterized protein</fullName>
    </submittedName>
</protein>
<sequence length="54" mass="5844">MCLVKVADATSSGVKGGRIYHSHLCSDYSSQNSPHLVRQWASLITTLITHATNS</sequence>
<organism evidence="1 2">
    <name type="scientific">Paxillus rubicundulus Ve08.2h10</name>
    <dbReference type="NCBI Taxonomy" id="930991"/>
    <lineage>
        <taxon>Eukaryota</taxon>
        <taxon>Fungi</taxon>
        <taxon>Dikarya</taxon>
        <taxon>Basidiomycota</taxon>
        <taxon>Agaricomycotina</taxon>
        <taxon>Agaricomycetes</taxon>
        <taxon>Agaricomycetidae</taxon>
        <taxon>Boletales</taxon>
        <taxon>Paxilineae</taxon>
        <taxon>Paxillaceae</taxon>
        <taxon>Paxillus</taxon>
    </lineage>
</organism>
<dbReference type="AlphaFoldDB" id="A0A0D0EBU8"/>
<dbReference type="EMBL" id="KN824900">
    <property type="protein sequence ID" value="KIK98245.1"/>
    <property type="molecule type" value="Genomic_DNA"/>
</dbReference>
<reference evidence="2" key="2">
    <citation type="submission" date="2015-01" db="EMBL/GenBank/DDBJ databases">
        <title>Evolutionary Origins and Diversification of the Mycorrhizal Mutualists.</title>
        <authorList>
            <consortium name="DOE Joint Genome Institute"/>
            <consortium name="Mycorrhizal Genomics Consortium"/>
            <person name="Kohler A."/>
            <person name="Kuo A."/>
            <person name="Nagy L.G."/>
            <person name="Floudas D."/>
            <person name="Copeland A."/>
            <person name="Barry K.W."/>
            <person name="Cichocki N."/>
            <person name="Veneault-Fourrey C."/>
            <person name="LaButti K."/>
            <person name="Lindquist E.A."/>
            <person name="Lipzen A."/>
            <person name="Lundell T."/>
            <person name="Morin E."/>
            <person name="Murat C."/>
            <person name="Riley R."/>
            <person name="Ohm R."/>
            <person name="Sun H."/>
            <person name="Tunlid A."/>
            <person name="Henrissat B."/>
            <person name="Grigoriev I.V."/>
            <person name="Hibbett D.S."/>
            <person name="Martin F."/>
        </authorList>
    </citation>
    <scope>NUCLEOTIDE SEQUENCE [LARGE SCALE GENOMIC DNA]</scope>
    <source>
        <strain evidence="2">Ve08.2h10</strain>
    </source>
</reference>
<dbReference type="HOGENOM" id="CLU_3051038_0_0_1"/>
<evidence type="ECO:0000313" key="2">
    <source>
        <dbReference type="Proteomes" id="UP000054538"/>
    </source>
</evidence>
<accession>A0A0D0EBU8</accession>